<proteinExistence type="predicted"/>
<name>A0A8S1YGR3_9CILI</name>
<feature type="transmembrane region" description="Helical" evidence="1">
    <location>
        <begin position="56"/>
        <end position="72"/>
    </location>
</feature>
<organism evidence="2 3">
    <name type="scientific">Paramecium pentaurelia</name>
    <dbReference type="NCBI Taxonomy" id="43138"/>
    <lineage>
        <taxon>Eukaryota</taxon>
        <taxon>Sar</taxon>
        <taxon>Alveolata</taxon>
        <taxon>Ciliophora</taxon>
        <taxon>Intramacronucleata</taxon>
        <taxon>Oligohymenophorea</taxon>
        <taxon>Peniculida</taxon>
        <taxon>Parameciidae</taxon>
        <taxon>Paramecium</taxon>
    </lineage>
</organism>
<feature type="transmembrane region" description="Helical" evidence="1">
    <location>
        <begin position="156"/>
        <end position="177"/>
    </location>
</feature>
<keyword evidence="3" id="KW-1185">Reference proteome</keyword>
<dbReference type="EMBL" id="CAJJDO010000175">
    <property type="protein sequence ID" value="CAD8213200.1"/>
    <property type="molecule type" value="Genomic_DNA"/>
</dbReference>
<protein>
    <recommendedName>
        <fullName evidence="4">Transmembrane protein</fullName>
    </recommendedName>
</protein>
<evidence type="ECO:0000313" key="3">
    <source>
        <dbReference type="Proteomes" id="UP000689195"/>
    </source>
</evidence>
<evidence type="ECO:0000256" key="1">
    <source>
        <dbReference type="SAM" id="Phobius"/>
    </source>
</evidence>
<reference evidence="2" key="1">
    <citation type="submission" date="2021-01" db="EMBL/GenBank/DDBJ databases">
        <authorList>
            <consortium name="Genoscope - CEA"/>
            <person name="William W."/>
        </authorList>
    </citation>
    <scope>NUCLEOTIDE SEQUENCE</scope>
</reference>
<sequence length="201" mass="24999">MLLWIMLMQYCYQSNLQPILKSWTLIFLQRCYVEQYFLLLQYIQEIQGIILRLNQYYMLLYGYYSIYIFKVFNNNIFLKVNPKYQIEKKKIQLHINCNQQQENPILVLLITLPQRYQLQYFFQFNFFFIFVNQYISNSFELHIKMITIKQRIQTNLFWIFLRSFGVIIFLSILSLYIKTNYRNPNFGQMQHFQLMEEKLYY</sequence>
<keyword evidence="1" id="KW-0812">Transmembrane</keyword>
<evidence type="ECO:0000313" key="2">
    <source>
        <dbReference type="EMBL" id="CAD8213200.1"/>
    </source>
</evidence>
<dbReference type="Proteomes" id="UP000689195">
    <property type="component" value="Unassembled WGS sequence"/>
</dbReference>
<dbReference type="AlphaFoldDB" id="A0A8S1YGR3"/>
<comment type="caution">
    <text evidence="2">The sequence shown here is derived from an EMBL/GenBank/DDBJ whole genome shotgun (WGS) entry which is preliminary data.</text>
</comment>
<accession>A0A8S1YGR3</accession>
<gene>
    <name evidence="2" type="ORF">PPENT_87.1.T1750021</name>
</gene>
<keyword evidence="1" id="KW-0472">Membrane</keyword>
<keyword evidence="1" id="KW-1133">Transmembrane helix</keyword>
<evidence type="ECO:0008006" key="4">
    <source>
        <dbReference type="Google" id="ProtNLM"/>
    </source>
</evidence>